<accession>A0A150G6H5</accession>
<comment type="subcellular location">
    <subcellularLocation>
        <location evidence="1">Cytoplasm</location>
    </subcellularLocation>
</comment>
<protein>
    <recommendedName>
        <fullName evidence="6">MI domain-containing protein</fullName>
    </recommendedName>
</protein>
<dbReference type="Proteomes" id="UP000075714">
    <property type="component" value="Unassembled WGS sequence"/>
</dbReference>
<dbReference type="Pfam" id="PF02847">
    <property type="entry name" value="MA3"/>
    <property type="match status" value="4"/>
</dbReference>
<evidence type="ECO:0000256" key="5">
    <source>
        <dbReference type="ARBA" id="ARBA00023242"/>
    </source>
</evidence>
<reference evidence="8" key="1">
    <citation type="journal article" date="2016" name="Nat. Commun.">
        <title>The Gonium pectorale genome demonstrates co-option of cell cycle regulation during the evolution of multicellularity.</title>
        <authorList>
            <person name="Hanschen E.R."/>
            <person name="Marriage T.N."/>
            <person name="Ferris P.J."/>
            <person name="Hamaji T."/>
            <person name="Toyoda A."/>
            <person name="Fujiyama A."/>
            <person name="Neme R."/>
            <person name="Noguchi H."/>
            <person name="Minakuchi Y."/>
            <person name="Suzuki M."/>
            <person name="Kawai-Toyooka H."/>
            <person name="Smith D.R."/>
            <person name="Sparks H."/>
            <person name="Anderson J."/>
            <person name="Bakaric R."/>
            <person name="Luria V."/>
            <person name="Karger A."/>
            <person name="Kirschner M.W."/>
            <person name="Durand P.M."/>
            <person name="Michod R.E."/>
            <person name="Nozaki H."/>
            <person name="Olson B.J."/>
        </authorList>
    </citation>
    <scope>NUCLEOTIDE SEQUENCE [LARGE SCALE GENOMIC DNA]</scope>
    <source>
        <strain evidence="8">NIES-2863</strain>
    </source>
</reference>
<dbReference type="AlphaFoldDB" id="A0A150G6H5"/>
<feature type="domain" description="MI" evidence="6">
    <location>
        <begin position="114"/>
        <end position="235"/>
    </location>
</feature>
<keyword evidence="3" id="KW-0963">Cytoplasm</keyword>
<dbReference type="GO" id="GO:0005737">
    <property type="term" value="C:cytoplasm"/>
    <property type="evidence" value="ECO:0007669"/>
    <property type="project" value="UniProtKB-SubCell"/>
</dbReference>
<dbReference type="OrthoDB" id="414546at2759"/>
<dbReference type="InterPro" id="IPR016024">
    <property type="entry name" value="ARM-type_fold"/>
</dbReference>
<dbReference type="PANTHER" id="PTHR12626">
    <property type="entry name" value="PROGRAMMED CELL DEATH 4"/>
    <property type="match status" value="1"/>
</dbReference>
<dbReference type="EMBL" id="LSYV01000056">
    <property type="protein sequence ID" value="KXZ45373.1"/>
    <property type="molecule type" value="Genomic_DNA"/>
</dbReference>
<evidence type="ECO:0000313" key="8">
    <source>
        <dbReference type="Proteomes" id="UP000075714"/>
    </source>
</evidence>
<dbReference type="GO" id="GO:0045892">
    <property type="term" value="P:negative regulation of DNA-templated transcription"/>
    <property type="evidence" value="ECO:0007669"/>
    <property type="project" value="InterPro"/>
</dbReference>
<evidence type="ECO:0000256" key="2">
    <source>
        <dbReference type="ARBA" id="ARBA00005497"/>
    </source>
</evidence>
<gene>
    <name evidence="7" type="ORF">GPECTOR_55g279</name>
</gene>
<sequence length="595" mass="61107">MPREEVISPDQVLKGFTSLFASLPDLLLDVPDAPDLLARFAARAVVDDVLPPAIVTHIDADADPSLRDLRHRIEVALAGRHSAEKVLRCWGAPASASSSSSAPGSAPAGSSLADSRSAVASLLAEYLTARDGGEASRRLRELGLPFFHHELVKQALVAATENPQHVEAVVELLARLSSSGEVSSSQLAKGLRRVADNLADAVLDNPAAGERFGALLAAAKLARVFEDLTPEDVGDNAAALLFGRSGAATSATGTSTPAAAAEAGSNGAATAAAAANGDAGVAVPAVSMPSGVSAFKAAALAALREYYSSQDAGEVANRLLSLADPGLHPLFVKAALSLALDRRDRERELTSKLLVALVPQVISADALSGGFTRLLAAADDLLLDVPDAVRLLSLFLGRAVVDELLPPAFLTQVLPSLDASGAGVAVVRSAGILLGARHGTERLLNCWHGAALELGAVREAIRTAVREYDTSGDVAEVARCLRELDAPAYGHEVAVAAVELAFSRYHGSTASAASASASGDAERDDAAALSAAAGPVASLLRQLSDQGVLAGGAAAAGVDRIKAALNEEVLDYGPSARRVLDWLVEAGRREGWLAE</sequence>
<keyword evidence="8" id="KW-1185">Reference proteome</keyword>
<evidence type="ECO:0000313" key="7">
    <source>
        <dbReference type="EMBL" id="KXZ45373.1"/>
    </source>
</evidence>
<dbReference type="Gene3D" id="1.25.40.180">
    <property type="match status" value="4"/>
</dbReference>
<dbReference type="InterPro" id="IPR039778">
    <property type="entry name" value="PDCD4"/>
</dbReference>
<feature type="domain" description="MI" evidence="6">
    <location>
        <begin position="456"/>
        <end position="595"/>
    </location>
</feature>
<comment type="similarity">
    <text evidence="2">Belongs to the PDCD4 family.</text>
</comment>
<evidence type="ECO:0000259" key="6">
    <source>
        <dbReference type="PROSITE" id="PS51366"/>
    </source>
</evidence>
<proteinExistence type="inferred from homology"/>
<keyword evidence="4" id="KW-0677">Repeat</keyword>
<feature type="domain" description="MI" evidence="6">
    <location>
        <begin position="294"/>
        <end position="415"/>
    </location>
</feature>
<evidence type="ECO:0000256" key="4">
    <source>
        <dbReference type="ARBA" id="ARBA00022737"/>
    </source>
</evidence>
<name>A0A150G6H5_GONPE</name>
<dbReference type="InterPro" id="IPR003891">
    <property type="entry name" value="Initiation_fac_eIF4g_MI"/>
</dbReference>
<dbReference type="STRING" id="33097.A0A150G6H5"/>
<dbReference type="SMART" id="SM00544">
    <property type="entry name" value="MA3"/>
    <property type="match status" value="3"/>
</dbReference>
<dbReference type="PANTHER" id="PTHR12626:SF0">
    <property type="entry name" value="PROGRAMMED CELL DEATH PROTEIN 4"/>
    <property type="match status" value="1"/>
</dbReference>
<comment type="caution">
    <text evidence="7">The sequence shown here is derived from an EMBL/GenBank/DDBJ whole genome shotgun (WGS) entry which is preliminary data.</text>
</comment>
<dbReference type="SUPFAM" id="SSF48371">
    <property type="entry name" value="ARM repeat"/>
    <property type="match status" value="4"/>
</dbReference>
<keyword evidence="5" id="KW-0539">Nucleus</keyword>
<feature type="domain" description="MI" evidence="6">
    <location>
        <begin position="1"/>
        <end position="60"/>
    </location>
</feature>
<evidence type="ECO:0000256" key="3">
    <source>
        <dbReference type="ARBA" id="ARBA00022490"/>
    </source>
</evidence>
<dbReference type="PROSITE" id="PS51366">
    <property type="entry name" value="MI"/>
    <property type="match status" value="4"/>
</dbReference>
<evidence type="ECO:0000256" key="1">
    <source>
        <dbReference type="ARBA" id="ARBA00004496"/>
    </source>
</evidence>
<organism evidence="7 8">
    <name type="scientific">Gonium pectorale</name>
    <name type="common">Green alga</name>
    <dbReference type="NCBI Taxonomy" id="33097"/>
    <lineage>
        <taxon>Eukaryota</taxon>
        <taxon>Viridiplantae</taxon>
        <taxon>Chlorophyta</taxon>
        <taxon>core chlorophytes</taxon>
        <taxon>Chlorophyceae</taxon>
        <taxon>CS clade</taxon>
        <taxon>Chlamydomonadales</taxon>
        <taxon>Volvocaceae</taxon>
        <taxon>Gonium</taxon>
    </lineage>
</organism>